<accession>A0AAC9Y178</accession>
<dbReference type="PANTHER" id="PTHR10948:SF23">
    <property type="entry name" value="TRANSPOSASE INSI FOR INSERTION SEQUENCE ELEMENT IS30A-RELATED"/>
    <property type="match status" value="1"/>
</dbReference>
<dbReference type="InterPro" id="IPR001598">
    <property type="entry name" value="Transposase_IS30_CS"/>
</dbReference>
<dbReference type="Gene3D" id="1.10.10.60">
    <property type="entry name" value="Homeodomain-like"/>
    <property type="match status" value="1"/>
</dbReference>
<proteinExistence type="inferred from homology"/>
<dbReference type="PANTHER" id="PTHR10948">
    <property type="entry name" value="TRANSPOSASE"/>
    <property type="match status" value="1"/>
</dbReference>
<evidence type="ECO:0000256" key="4">
    <source>
        <dbReference type="ARBA" id="ARBA00023125"/>
    </source>
</evidence>
<dbReference type="Proteomes" id="UP000199749">
    <property type="component" value="Chromosome"/>
</dbReference>
<dbReference type="SUPFAM" id="SSF53098">
    <property type="entry name" value="Ribonuclease H-like"/>
    <property type="match status" value="1"/>
</dbReference>
<evidence type="ECO:0000256" key="5">
    <source>
        <dbReference type="ARBA" id="ARBA00023172"/>
    </source>
</evidence>
<reference evidence="7 8" key="1">
    <citation type="submission" date="2017-07" db="EMBL/GenBank/DDBJ databases">
        <title>Lactobacillus curvatus MRS6 whole genome.</title>
        <authorList>
            <person name="Jans C."/>
            <person name="Lagler S."/>
            <person name="Lacroix C."/>
            <person name="Meile L."/>
            <person name="Stevens M.J.A."/>
        </authorList>
    </citation>
    <scope>NUCLEOTIDE SEQUENCE [LARGE SCALE GENOMIC DNA]</scope>
    <source>
        <strain evidence="7 8">MRS6</strain>
    </source>
</reference>
<dbReference type="InterPro" id="IPR051917">
    <property type="entry name" value="Transposase-Integrase"/>
</dbReference>
<dbReference type="InterPro" id="IPR036397">
    <property type="entry name" value="RNaseH_sf"/>
</dbReference>
<evidence type="ECO:0000256" key="1">
    <source>
        <dbReference type="ARBA" id="ARBA00002190"/>
    </source>
</evidence>
<dbReference type="GO" id="GO:0015074">
    <property type="term" value="P:DNA integration"/>
    <property type="evidence" value="ECO:0007669"/>
    <property type="project" value="InterPro"/>
</dbReference>
<evidence type="ECO:0000256" key="2">
    <source>
        <dbReference type="ARBA" id="ARBA00006363"/>
    </source>
</evidence>
<sequence length="316" mass="36681">MSSYHHLTIEERENIYIMRHDGLSINIIADKIHKSPATISRELKRNNPIYSLSKAQRRYRNCKTNCGRKAILSNVEALKIIKHLFLDFQWSPEEISARLRLENSDIAISLTTIYRGIYADLFDEAPLSRGNRGVIRQLRHRGKIRITNSINERPVKANNRLEIGHWELDTIAGKTGRSCVVTMVDRKSRYTLISKASKKSSEPVTRAITELLKALPQNKIKTITPDRGKEFSKHSQITSEFKTAFYFPNPHAPWQRGTSENTNGLIREYMPKTEDIDSLDDDYIRELTEKLNNRPRKCLGWKTPYEIFYQKVSHLI</sequence>
<keyword evidence="5" id="KW-0233">DNA recombination</keyword>
<dbReference type="InterPro" id="IPR012337">
    <property type="entry name" value="RNaseH-like_sf"/>
</dbReference>
<dbReference type="Pfam" id="PF00665">
    <property type="entry name" value="rve"/>
    <property type="match status" value="1"/>
</dbReference>
<dbReference type="GO" id="GO:0006313">
    <property type="term" value="P:DNA transposition"/>
    <property type="evidence" value="ECO:0007669"/>
    <property type="project" value="InterPro"/>
</dbReference>
<evidence type="ECO:0000256" key="3">
    <source>
        <dbReference type="ARBA" id="ARBA00022578"/>
    </source>
</evidence>
<keyword evidence="4" id="KW-0238">DNA-binding</keyword>
<feature type="domain" description="Integrase catalytic" evidence="6">
    <location>
        <begin position="150"/>
        <end position="312"/>
    </location>
</feature>
<gene>
    <name evidence="7" type="ORF">CG419_09550</name>
</gene>
<evidence type="ECO:0000313" key="7">
    <source>
        <dbReference type="EMBL" id="ASN60843.1"/>
    </source>
</evidence>
<dbReference type="InterPro" id="IPR053392">
    <property type="entry name" value="Transposase_IS30-like"/>
</dbReference>
<dbReference type="NCBIfam" id="NF033563">
    <property type="entry name" value="transpos_IS30"/>
    <property type="match status" value="1"/>
</dbReference>
<dbReference type="InterPro" id="IPR001584">
    <property type="entry name" value="Integrase_cat-core"/>
</dbReference>
<dbReference type="EMBL" id="CP022474">
    <property type="protein sequence ID" value="ASN60843.1"/>
    <property type="molecule type" value="Genomic_DNA"/>
</dbReference>
<keyword evidence="3" id="KW-0815">Transposition</keyword>
<dbReference type="GO" id="GO:0004803">
    <property type="term" value="F:transposase activity"/>
    <property type="evidence" value="ECO:0007669"/>
    <property type="project" value="InterPro"/>
</dbReference>
<dbReference type="InterPro" id="IPR025246">
    <property type="entry name" value="IS30-like_HTH"/>
</dbReference>
<name>A0AAC9Y178_LATCU</name>
<dbReference type="AlphaFoldDB" id="A0AAC9Y178"/>
<dbReference type="PROSITE" id="PS50994">
    <property type="entry name" value="INTEGRASE"/>
    <property type="match status" value="1"/>
</dbReference>
<organism evidence="7 8">
    <name type="scientific">Latilactobacillus curvatus</name>
    <name type="common">Lactobacillus curvatus</name>
    <dbReference type="NCBI Taxonomy" id="28038"/>
    <lineage>
        <taxon>Bacteria</taxon>
        <taxon>Bacillati</taxon>
        <taxon>Bacillota</taxon>
        <taxon>Bacilli</taxon>
        <taxon>Lactobacillales</taxon>
        <taxon>Lactobacillaceae</taxon>
        <taxon>Latilactobacillus</taxon>
    </lineage>
</organism>
<dbReference type="Gene3D" id="3.30.420.10">
    <property type="entry name" value="Ribonuclease H-like superfamily/Ribonuclease H"/>
    <property type="match status" value="1"/>
</dbReference>
<evidence type="ECO:0000259" key="6">
    <source>
        <dbReference type="PROSITE" id="PS50994"/>
    </source>
</evidence>
<comment type="function">
    <text evidence="1">Required for the transposition of the insertion element.</text>
</comment>
<dbReference type="Pfam" id="PF13936">
    <property type="entry name" value="HTH_38"/>
    <property type="match status" value="1"/>
</dbReference>
<evidence type="ECO:0000313" key="8">
    <source>
        <dbReference type="Proteomes" id="UP000199749"/>
    </source>
</evidence>
<protein>
    <submittedName>
        <fullName evidence="7">IS30 family transposase</fullName>
    </submittedName>
</protein>
<dbReference type="GO" id="GO:0005829">
    <property type="term" value="C:cytosol"/>
    <property type="evidence" value="ECO:0007669"/>
    <property type="project" value="TreeGrafter"/>
</dbReference>
<dbReference type="PROSITE" id="PS01043">
    <property type="entry name" value="TRANSPOSASE_IS30"/>
    <property type="match status" value="1"/>
</dbReference>
<dbReference type="GO" id="GO:0003677">
    <property type="term" value="F:DNA binding"/>
    <property type="evidence" value="ECO:0007669"/>
    <property type="project" value="UniProtKB-KW"/>
</dbReference>
<dbReference type="RefSeq" id="WP_089557164.1">
    <property type="nucleotide sequence ID" value="NZ_CP022474.1"/>
</dbReference>
<comment type="similarity">
    <text evidence="2">Belongs to the transposase IS30 family.</text>
</comment>